<comment type="cofactor">
    <cofactor evidence="1 9">
        <name>pyridoxal 5'-phosphate</name>
        <dbReference type="ChEBI" id="CHEBI:597326"/>
    </cofactor>
</comment>
<dbReference type="CDD" id="cd02696">
    <property type="entry name" value="MurNAc-LAA"/>
    <property type="match status" value="1"/>
</dbReference>
<evidence type="ECO:0000256" key="3">
    <source>
        <dbReference type="ARBA" id="ARBA00012239"/>
    </source>
</evidence>
<gene>
    <name evidence="11" type="ORF">CTOB1V02_LOCUS10883</name>
</gene>
<name>A0A7R8ZVB7_9CRUS</name>
<evidence type="ECO:0000259" key="10">
    <source>
        <dbReference type="PROSITE" id="PS51085"/>
    </source>
</evidence>
<dbReference type="Gene3D" id="3.40.640.10">
    <property type="entry name" value="Type I PLP-dependent aspartate aminotransferase-like (Major domain)"/>
    <property type="match status" value="1"/>
</dbReference>
<dbReference type="GO" id="GO:0031071">
    <property type="term" value="F:cysteine desulfurase activity"/>
    <property type="evidence" value="ECO:0007669"/>
    <property type="project" value="UniProtKB-EC"/>
</dbReference>
<dbReference type="InterPro" id="IPR015424">
    <property type="entry name" value="PyrdxlP-dep_Trfase"/>
</dbReference>
<dbReference type="InterPro" id="IPR020578">
    <property type="entry name" value="Aminotrans_V_PyrdxlP_BS"/>
</dbReference>
<evidence type="ECO:0000313" key="11">
    <source>
        <dbReference type="EMBL" id="CAD7233059.1"/>
    </source>
</evidence>
<evidence type="ECO:0000256" key="9">
    <source>
        <dbReference type="RuleBase" id="RU004504"/>
    </source>
</evidence>
<keyword evidence="7" id="KW-0408">Iron</keyword>
<dbReference type="Gene3D" id="3.10.20.30">
    <property type="match status" value="1"/>
</dbReference>
<evidence type="ECO:0000256" key="7">
    <source>
        <dbReference type="ARBA" id="ARBA00023004"/>
    </source>
</evidence>
<dbReference type="GO" id="GO:0051537">
    <property type="term" value="F:2 iron, 2 sulfur cluster binding"/>
    <property type="evidence" value="ECO:0007669"/>
    <property type="project" value="UniProtKB-KW"/>
</dbReference>
<dbReference type="InterPro" id="IPR000192">
    <property type="entry name" value="Aminotrans_V_dom"/>
</dbReference>
<dbReference type="GO" id="GO:0046872">
    <property type="term" value="F:metal ion binding"/>
    <property type="evidence" value="ECO:0007669"/>
    <property type="project" value="UniProtKB-KW"/>
</dbReference>
<dbReference type="Pfam" id="PF01520">
    <property type="entry name" value="Amidase_3"/>
    <property type="match status" value="1"/>
</dbReference>
<proteinExistence type="inferred from homology"/>
<dbReference type="SMART" id="SM00646">
    <property type="entry name" value="Ami_3"/>
    <property type="match status" value="1"/>
</dbReference>
<evidence type="ECO:0000256" key="4">
    <source>
        <dbReference type="ARBA" id="ARBA00022714"/>
    </source>
</evidence>
<dbReference type="InterPro" id="IPR001041">
    <property type="entry name" value="2Fe-2S_ferredoxin-type"/>
</dbReference>
<dbReference type="PROSITE" id="PS51085">
    <property type="entry name" value="2FE2S_FER_2"/>
    <property type="match status" value="1"/>
</dbReference>
<comment type="similarity">
    <text evidence="2">Belongs to the class-V pyridoxal-phosphate-dependent aminotransferase family. NifS/IscS subfamily.</text>
</comment>
<dbReference type="InterPro" id="IPR002508">
    <property type="entry name" value="MurNAc-LAA_cat"/>
</dbReference>
<keyword evidence="8" id="KW-0411">Iron-sulfur</keyword>
<dbReference type="Gene3D" id="3.40.630.40">
    <property type="entry name" value="Zn-dependent exopeptidases"/>
    <property type="match status" value="1"/>
</dbReference>
<dbReference type="SUPFAM" id="SSF53187">
    <property type="entry name" value="Zn-dependent exopeptidases"/>
    <property type="match status" value="1"/>
</dbReference>
<accession>A0A7R8ZVB7</accession>
<dbReference type="PANTHER" id="PTHR11601">
    <property type="entry name" value="CYSTEINE DESULFURYLASE FAMILY MEMBER"/>
    <property type="match status" value="1"/>
</dbReference>
<dbReference type="PROSITE" id="PS00595">
    <property type="entry name" value="AA_TRANSFER_CLASS_5"/>
    <property type="match status" value="1"/>
</dbReference>
<dbReference type="InterPro" id="IPR015422">
    <property type="entry name" value="PyrdxlP-dep_Trfase_small"/>
</dbReference>
<dbReference type="Gene3D" id="3.90.1150.10">
    <property type="entry name" value="Aspartate Aminotransferase, domain 1"/>
    <property type="match status" value="1"/>
</dbReference>
<dbReference type="SUPFAM" id="SSF54292">
    <property type="entry name" value="2Fe-2S ferredoxin-like"/>
    <property type="match status" value="1"/>
</dbReference>
<dbReference type="InterPro" id="IPR036010">
    <property type="entry name" value="2Fe-2S_ferredoxin-like_sf"/>
</dbReference>
<dbReference type="GO" id="GO:0008745">
    <property type="term" value="F:N-acetylmuramoyl-L-alanine amidase activity"/>
    <property type="evidence" value="ECO:0007669"/>
    <property type="project" value="InterPro"/>
</dbReference>
<evidence type="ECO:0000256" key="8">
    <source>
        <dbReference type="ARBA" id="ARBA00023014"/>
    </source>
</evidence>
<evidence type="ECO:0000256" key="6">
    <source>
        <dbReference type="ARBA" id="ARBA00022898"/>
    </source>
</evidence>
<dbReference type="Gene3D" id="2.60.40.3500">
    <property type="match status" value="1"/>
</dbReference>
<organism evidence="11">
    <name type="scientific">Cyprideis torosa</name>
    <dbReference type="NCBI Taxonomy" id="163714"/>
    <lineage>
        <taxon>Eukaryota</taxon>
        <taxon>Metazoa</taxon>
        <taxon>Ecdysozoa</taxon>
        <taxon>Arthropoda</taxon>
        <taxon>Crustacea</taxon>
        <taxon>Oligostraca</taxon>
        <taxon>Ostracoda</taxon>
        <taxon>Podocopa</taxon>
        <taxon>Podocopida</taxon>
        <taxon>Cytherocopina</taxon>
        <taxon>Cytheroidea</taxon>
        <taxon>Cytherideidae</taxon>
        <taxon>Cyprideis</taxon>
    </lineage>
</organism>
<reference evidence="11" key="1">
    <citation type="submission" date="2020-11" db="EMBL/GenBank/DDBJ databases">
        <authorList>
            <person name="Tran Van P."/>
        </authorList>
    </citation>
    <scope>NUCLEOTIDE SEQUENCE</scope>
</reference>
<feature type="domain" description="2Fe-2S ferredoxin-type" evidence="10">
    <location>
        <begin position="309"/>
        <end position="415"/>
    </location>
</feature>
<evidence type="ECO:0000256" key="5">
    <source>
        <dbReference type="ARBA" id="ARBA00022723"/>
    </source>
</evidence>
<keyword evidence="6" id="KW-0663">Pyridoxal phosphate</keyword>
<evidence type="ECO:0000256" key="1">
    <source>
        <dbReference type="ARBA" id="ARBA00001933"/>
    </source>
</evidence>
<dbReference type="GO" id="GO:0009253">
    <property type="term" value="P:peptidoglycan catabolic process"/>
    <property type="evidence" value="ECO:0007669"/>
    <property type="project" value="InterPro"/>
</dbReference>
<dbReference type="InterPro" id="IPR015421">
    <property type="entry name" value="PyrdxlP-dep_Trfase_major"/>
</dbReference>
<dbReference type="OrthoDB" id="8300310at2759"/>
<dbReference type="PANTHER" id="PTHR11601:SF34">
    <property type="entry name" value="CYSTEINE DESULFURASE"/>
    <property type="match status" value="1"/>
</dbReference>
<dbReference type="EC" id="2.8.1.7" evidence="3"/>
<dbReference type="FunFam" id="3.40.630.40:FF:000005">
    <property type="entry name" value="N-acetylmuramoyl-L-alanine amidase (AmiA)"/>
    <property type="match status" value="1"/>
</dbReference>
<protein>
    <recommendedName>
        <fullName evidence="3">cysteine desulfurase</fullName>
        <ecNumber evidence="3">2.8.1.7</ecNumber>
    </recommendedName>
</protein>
<dbReference type="SUPFAM" id="SSF53383">
    <property type="entry name" value="PLP-dependent transferases"/>
    <property type="match status" value="1"/>
</dbReference>
<dbReference type="EMBL" id="OB665578">
    <property type="protein sequence ID" value="CAD7233059.1"/>
    <property type="molecule type" value="Genomic_DNA"/>
</dbReference>
<dbReference type="AlphaFoldDB" id="A0A7R8ZVB7"/>
<keyword evidence="5" id="KW-0479">Metal-binding</keyword>
<dbReference type="Pfam" id="PF00266">
    <property type="entry name" value="Aminotran_5"/>
    <property type="match status" value="1"/>
</dbReference>
<evidence type="ECO:0000256" key="2">
    <source>
        <dbReference type="ARBA" id="ARBA00006490"/>
    </source>
</evidence>
<dbReference type="InterPro" id="IPR012675">
    <property type="entry name" value="Beta-grasp_dom_sf"/>
</dbReference>
<keyword evidence="4" id="KW-0001">2Fe-2S</keyword>
<sequence length="827" mass="88778">MGEGGNASSVHQYGRHARKYVEDARQQVANLCHVSPEQIIFTSGATESINTVLCGHRDKPVFISDIEHPATIAAAPHASRIPVTKDGVVDVAVYQNMLKNDPPALVSIMLVNSETGVIQPIAEMAKLAHEVGALFHTDAVQGAGRIDISLDTLGVDFISLSAHKMAGPQGVGTIVTRAGIEPPKFMLGGSQEKNCRAGTYNAPGIAGMGLAAELALKNLDHYAALEKMRDHMEKQIHQISNSAIIYGENAPRVGNTCNVGLPGVPAQTQMMALDLDGISVSSGSACSSGSFKPSHVLTAMSVDEEAAKSALRISLDGTQKQIDAALGLSLMEVAVKEELEPIEGACGGGLACATCHLYVHPDFKSKTMPEDDEISEDEEDMLDLAFDVRDSSRLCCQIIVTEDMNGMTVAMPGADVDCDKTRMVIEMNEATKFRTFMLPQIEGKPYRLVVDLPDFNWQAGTIKRPAKTTVLDVRSGKLKPGTQRLVIDLEQPAKILKAFLLPAGGGKPDRLVIDYTAITKAQFAATKRDPIGTLPASGGDLNLLIASQTANDIHSKKTPETSSGSMIVPTRKPATIASSVQKAAPPQPSSKTTSPLRKPLIIIDAGHGGQDPGAVGAENQREKNVTLAAAKALKKSLEKTGRYRVSLTRDNDKYLKLYKRVSIARQQEADLFISLHADSIGKSNVSGASIYTLSNKASDAQTAKLAQRENQADLIAGVDLSHEDKDVANILIDLAMRDTMNQSKFFANTVVSQMQSRGIRVLPRPHRYAGFAVLKAPDIPSVLVEMGFMSNKKEARLLATSSYQQKIAAALTDSVNNYFQKVAENNR</sequence>